<dbReference type="PRINTS" id="PR00973">
    <property type="entry name" value="RIBOSOMALS17"/>
</dbReference>
<keyword evidence="5 6" id="KW-0687">Ribonucleoprotein</keyword>
<dbReference type="NCBIfam" id="TIGR03635">
    <property type="entry name" value="uS17_bact"/>
    <property type="match status" value="1"/>
</dbReference>
<keyword evidence="2 6" id="KW-0699">rRNA-binding</keyword>
<evidence type="ECO:0000256" key="2">
    <source>
        <dbReference type="ARBA" id="ARBA00022730"/>
    </source>
</evidence>
<gene>
    <name evidence="6 7" type="primary">rpsQ</name>
    <name evidence="7" type="ORF">MESMUL_05420</name>
</gene>
<comment type="caution">
    <text evidence="7">The sequence shown here is derived from an EMBL/GenBank/DDBJ whole genome shotgun (WGS) entry which is preliminary data.</text>
</comment>
<organism evidence="7 8">
    <name type="scientific">Mesosutterella multiformis</name>
    <dbReference type="NCBI Taxonomy" id="2259133"/>
    <lineage>
        <taxon>Bacteria</taxon>
        <taxon>Pseudomonadati</taxon>
        <taxon>Pseudomonadota</taxon>
        <taxon>Betaproteobacteria</taxon>
        <taxon>Burkholderiales</taxon>
        <taxon>Sutterellaceae</taxon>
        <taxon>Mesosutterella</taxon>
    </lineage>
</organism>
<dbReference type="RefSeq" id="WP_049686530.1">
    <property type="nucleotide sequence ID" value="NZ_BGZJ01000001.1"/>
</dbReference>
<name>A0A388SA71_9BURK</name>
<dbReference type="GO" id="GO:0006412">
    <property type="term" value="P:translation"/>
    <property type="evidence" value="ECO:0007669"/>
    <property type="project" value="UniProtKB-UniRule"/>
</dbReference>
<dbReference type="InterPro" id="IPR000266">
    <property type="entry name" value="Ribosomal_uS17"/>
</dbReference>
<dbReference type="EMBL" id="BGZJ01000001">
    <property type="protein sequence ID" value="GBO93188.1"/>
    <property type="molecule type" value="Genomic_DNA"/>
</dbReference>
<dbReference type="Proteomes" id="UP000266091">
    <property type="component" value="Unassembled WGS sequence"/>
</dbReference>
<evidence type="ECO:0000256" key="3">
    <source>
        <dbReference type="ARBA" id="ARBA00022884"/>
    </source>
</evidence>
<dbReference type="GO" id="GO:0003735">
    <property type="term" value="F:structural constituent of ribosome"/>
    <property type="evidence" value="ECO:0007669"/>
    <property type="project" value="UniProtKB-UniRule"/>
</dbReference>
<dbReference type="Gene3D" id="2.40.50.140">
    <property type="entry name" value="Nucleic acid-binding proteins"/>
    <property type="match status" value="1"/>
</dbReference>
<dbReference type="GO" id="GO:0022627">
    <property type="term" value="C:cytosolic small ribosomal subunit"/>
    <property type="evidence" value="ECO:0007669"/>
    <property type="project" value="UniProtKB-UniRule"/>
</dbReference>
<keyword evidence="3 6" id="KW-0694">RNA-binding</keyword>
<dbReference type="InterPro" id="IPR012340">
    <property type="entry name" value="NA-bd_OB-fold"/>
</dbReference>
<evidence type="ECO:0000256" key="5">
    <source>
        <dbReference type="ARBA" id="ARBA00023274"/>
    </source>
</evidence>
<comment type="subunit">
    <text evidence="6">Part of the 30S ribosomal subunit.</text>
</comment>
<evidence type="ECO:0000313" key="8">
    <source>
        <dbReference type="Proteomes" id="UP000266091"/>
    </source>
</evidence>
<evidence type="ECO:0000256" key="4">
    <source>
        <dbReference type="ARBA" id="ARBA00022980"/>
    </source>
</evidence>
<dbReference type="CDD" id="cd00364">
    <property type="entry name" value="Ribosomal_uS17"/>
    <property type="match status" value="1"/>
</dbReference>
<accession>A0A388SA71</accession>
<keyword evidence="4 6" id="KW-0689">Ribosomal protein</keyword>
<dbReference type="SUPFAM" id="SSF50249">
    <property type="entry name" value="Nucleic acid-binding proteins"/>
    <property type="match status" value="1"/>
</dbReference>
<keyword evidence="8" id="KW-1185">Reference proteome</keyword>
<dbReference type="Pfam" id="PF00366">
    <property type="entry name" value="Ribosomal_S17"/>
    <property type="match status" value="1"/>
</dbReference>
<comment type="function">
    <text evidence="6">One of the primary rRNA binding proteins, it binds specifically to the 5'-end of 16S ribosomal RNA.</text>
</comment>
<dbReference type="OrthoDB" id="9811714at2"/>
<dbReference type="HAMAP" id="MF_01345_B">
    <property type="entry name" value="Ribosomal_uS17_B"/>
    <property type="match status" value="1"/>
</dbReference>
<evidence type="ECO:0000256" key="1">
    <source>
        <dbReference type="ARBA" id="ARBA00010254"/>
    </source>
</evidence>
<evidence type="ECO:0000256" key="6">
    <source>
        <dbReference type="HAMAP-Rule" id="MF_01345"/>
    </source>
</evidence>
<dbReference type="InterPro" id="IPR019984">
    <property type="entry name" value="Ribosomal_uS17_bact/chlr"/>
</dbReference>
<evidence type="ECO:0000313" key="7">
    <source>
        <dbReference type="EMBL" id="GBO93188.1"/>
    </source>
</evidence>
<dbReference type="PANTHER" id="PTHR10744:SF1">
    <property type="entry name" value="SMALL RIBOSOMAL SUBUNIT PROTEIN US17M"/>
    <property type="match status" value="1"/>
</dbReference>
<dbReference type="GO" id="GO:0019843">
    <property type="term" value="F:rRNA binding"/>
    <property type="evidence" value="ECO:0007669"/>
    <property type="project" value="UniProtKB-UniRule"/>
</dbReference>
<proteinExistence type="inferred from homology"/>
<sequence>MTEEKVEKTLGHTLTGVVVSDKMDKTITVLVERRVKHPLYGKYVTKTNKVHVHDEANSAAEGDTVEIAATRPISKTVHWNLVRIVHKAVKI</sequence>
<reference evidence="7 8" key="1">
    <citation type="journal article" date="2018" name="Int. J. Syst. Evol. Microbiol.">
        <title>Mesosutterella multiformis gen. nov., sp. nov., a member of the family Sutterellaceae and Sutterella megalosphaeroides sp. nov., isolated from human faeces.</title>
        <authorList>
            <person name="Sakamoto M."/>
            <person name="Ikeyama N."/>
            <person name="Kunihiro T."/>
            <person name="Iino T."/>
            <person name="Yuki M."/>
            <person name="Ohkuma M."/>
        </authorList>
    </citation>
    <scope>NUCLEOTIDE SEQUENCE [LARGE SCALE GENOMIC DNA]</scope>
    <source>
        <strain evidence="7 8">4NBBH2</strain>
    </source>
</reference>
<dbReference type="PANTHER" id="PTHR10744">
    <property type="entry name" value="40S RIBOSOMAL PROTEIN S11 FAMILY MEMBER"/>
    <property type="match status" value="1"/>
</dbReference>
<accession>A0A401LKF8</accession>
<protein>
    <recommendedName>
        <fullName evidence="6">Small ribosomal subunit protein uS17</fullName>
    </recommendedName>
</protein>
<dbReference type="NCBIfam" id="NF004123">
    <property type="entry name" value="PRK05610.1"/>
    <property type="match status" value="1"/>
</dbReference>
<comment type="similarity">
    <text evidence="1 6">Belongs to the universal ribosomal protein uS17 family.</text>
</comment>
<dbReference type="AlphaFoldDB" id="A0A388SA71"/>